<dbReference type="NCBIfam" id="TIGR00500">
    <property type="entry name" value="met_pdase_I"/>
    <property type="match status" value="1"/>
</dbReference>
<feature type="binding site" evidence="6">
    <location>
        <position position="207"/>
    </location>
    <ligand>
        <name>a divalent metal cation</name>
        <dbReference type="ChEBI" id="CHEBI:60240"/>
        <label>2</label>
        <note>catalytic</note>
    </ligand>
</feature>
<sequence length="253" mass="26844">MITHDPKQIELLRQSGQILARTLKLVARRVAPGVSAYELNQLAEEEISKAGAVPAFKNYKSSPDDKPFPATLCVSVNDEVVHGIPAKNKILKNGDIVGLDLGVNYQGFFTDAAITVPVGQVDKQSLKLIEAATECLKKAIEQVAPGKTTGDVGFATESAATRYGFQVVRNLVGHGVGAAVHEEPEIPGFGKKGVGTKLVEGMVIAVEPMVNAGDWAITFDPDGWTIRTADGSRSAHMEHTLLVTATGCDILTA</sequence>
<reference evidence="9 10" key="1">
    <citation type="journal article" date="2016" name="Nat. Commun.">
        <title>Thousands of microbial genomes shed light on interconnected biogeochemical processes in an aquifer system.</title>
        <authorList>
            <person name="Anantharaman K."/>
            <person name="Brown C.T."/>
            <person name="Hug L.A."/>
            <person name="Sharon I."/>
            <person name="Castelle C.J."/>
            <person name="Probst A.J."/>
            <person name="Thomas B.C."/>
            <person name="Singh A."/>
            <person name="Wilkins M.J."/>
            <person name="Karaoz U."/>
            <person name="Brodie E.L."/>
            <person name="Williams K.H."/>
            <person name="Hubbard S.S."/>
            <person name="Banfield J.F."/>
        </authorList>
    </citation>
    <scope>NUCLEOTIDE SEQUENCE [LARGE SCALE GENOMIC DNA]</scope>
</reference>
<dbReference type="InterPro" id="IPR002467">
    <property type="entry name" value="Pept_M24A_MAP1"/>
</dbReference>
<dbReference type="HAMAP" id="MF_01974">
    <property type="entry name" value="MetAP_1"/>
    <property type="match status" value="1"/>
</dbReference>
<comment type="catalytic activity">
    <reaction evidence="6 7">
        <text>Release of N-terminal amino acids, preferentially methionine, from peptides and arylamides.</text>
        <dbReference type="EC" id="3.4.11.18"/>
    </reaction>
</comment>
<feature type="binding site" evidence="6">
    <location>
        <position position="111"/>
    </location>
    <ligand>
        <name>a divalent metal cation</name>
        <dbReference type="ChEBI" id="CHEBI:60240"/>
        <label>1</label>
    </ligand>
</feature>
<evidence type="ECO:0000256" key="2">
    <source>
        <dbReference type="ARBA" id="ARBA00022438"/>
    </source>
</evidence>
<dbReference type="Gene3D" id="3.90.230.10">
    <property type="entry name" value="Creatinase/methionine aminopeptidase superfamily"/>
    <property type="match status" value="1"/>
</dbReference>
<dbReference type="InterPro" id="IPR036005">
    <property type="entry name" value="Creatinase/aminopeptidase-like"/>
</dbReference>
<comment type="subunit">
    <text evidence="6">Monomer.</text>
</comment>
<evidence type="ECO:0000256" key="7">
    <source>
        <dbReference type="RuleBase" id="RU003653"/>
    </source>
</evidence>
<protein>
    <recommendedName>
        <fullName evidence="6 7">Methionine aminopeptidase</fullName>
        <shortName evidence="6">MAP</shortName>
        <shortName evidence="6">MetAP</shortName>
        <ecNumber evidence="6 7">3.4.11.18</ecNumber>
    </recommendedName>
    <alternativeName>
        <fullName evidence="6">Peptidase M</fullName>
    </alternativeName>
</protein>
<evidence type="ECO:0000256" key="6">
    <source>
        <dbReference type="HAMAP-Rule" id="MF_01974"/>
    </source>
</evidence>
<evidence type="ECO:0000256" key="1">
    <source>
        <dbReference type="ARBA" id="ARBA00002521"/>
    </source>
</evidence>
<dbReference type="PRINTS" id="PR00599">
    <property type="entry name" value="MAPEPTIDASE"/>
</dbReference>
<dbReference type="GO" id="GO:0005829">
    <property type="term" value="C:cytosol"/>
    <property type="evidence" value="ECO:0007669"/>
    <property type="project" value="TreeGrafter"/>
</dbReference>
<dbReference type="InterPro" id="IPR000994">
    <property type="entry name" value="Pept_M24"/>
</dbReference>
<comment type="cofactor">
    <cofactor evidence="6">
        <name>Co(2+)</name>
        <dbReference type="ChEBI" id="CHEBI:48828"/>
    </cofactor>
    <cofactor evidence="6">
        <name>Zn(2+)</name>
        <dbReference type="ChEBI" id="CHEBI:29105"/>
    </cofactor>
    <cofactor evidence="6">
        <name>Mn(2+)</name>
        <dbReference type="ChEBI" id="CHEBI:29035"/>
    </cofactor>
    <cofactor evidence="6">
        <name>Fe(2+)</name>
        <dbReference type="ChEBI" id="CHEBI:29033"/>
    </cofactor>
    <text evidence="6">Binds 2 divalent metal cations per subunit. Has a high-affinity and a low affinity metal-binding site. The true nature of the physiological cofactor is under debate. The enzyme is active with cobalt, zinc, manganese or divalent iron ions. Most likely, methionine aminopeptidases function as mononuclear Fe(2+)-metalloproteases under physiological conditions, and the catalytically relevant metal-binding site has been assigned to the histidine-containing high-affinity site.</text>
</comment>
<dbReference type="AlphaFoldDB" id="A0A1F5PJ77"/>
<dbReference type="GO" id="GO:0004239">
    <property type="term" value="F:initiator methionyl aminopeptidase activity"/>
    <property type="evidence" value="ECO:0007669"/>
    <property type="project" value="UniProtKB-UniRule"/>
</dbReference>
<feature type="binding site" evidence="6">
    <location>
        <position position="100"/>
    </location>
    <ligand>
        <name>a divalent metal cation</name>
        <dbReference type="ChEBI" id="CHEBI:60240"/>
        <label>1</label>
    </ligand>
</feature>
<feature type="binding site" evidence="6">
    <location>
        <position position="238"/>
    </location>
    <ligand>
        <name>a divalent metal cation</name>
        <dbReference type="ChEBI" id="CHEBI:60240"/>
        <label>1</label>
    </ligand>
</feature>
<feature type="domain" description="Peptidase M24" evidence="8">
    <location>
        <begin position="10"/>
        <end position="245"/>
    </location>
</feature>
<feature type="binding site" evidence="6">
    <location>
        <position position="238"/>
    </location>
    <ligand>
        <name>a divalent metal cation</name>
        <dbReference type="ChEBI" id="CHEBI:60240"/>
        <label>2</label>
        <note>catalytic</note>
    </ligand>
</feature>
<evidence type="ECO:0000256" key="3">
    <source>
        <dbReference type="ARBA" id="ARBA00022670"/>
    </source>
</evidence>
<comment type="similarity">
    <text evidence="6">Belongs to the peptidase M24A family. Methionine aminopeptidase type 1 subfamily.</text>
</comment>
<evidence type="ECO:0000256" key="4">
    <source>
        <dbReference type="ARBA" id="ARBA00022723"/>
    </source>
</evidence>
<dbReference type="SUPFAM" id="SSF55920">
    <property type="entry name" value="Creatinase/aminopeptidase"/>
    <property type="match status" value="1"/>
</dbReference>
<feature type="binding site" evidence="6">
    <location>
        <position position="181"/>
    </location>
    <ligand>
        <name>substrate</name>
    </ligand>
</feature>
<dbReference type="CDD" id="cd01086">
    <property type="entry name" value="MetAP1"/>
    <property type="match status" value="1"/>
</dbReference>
<evidence type="ECO:0000259" key="8">
    <source>
        <dbReference type="Pfam" id="PF00557"/>
    </source>
</evidence>
<dbReference type="EMBL" id="MFEY01000007">
    <property type="protein sequence ID" value="OGE89993.1"/>
    <property type="molecule type" value="Genomic_DNA"/>
</dbReference>
<proteinExistence type="inferred from homology"/>
<dbReference type="EC" id="3.4.11.18" evidence="6 7"/>
<accession>A0A1F5PJ77</accession>
<evidence type="ECO:0000313" key="10">
    <source>
        <dbReference type="Proteomes" id="UP000177682"/>
    </source>
</evidence>
<dbReference type="PANTHER" id="PTHR43330:SF27">
    <property type="entry name" value="METHIONINE AMINOPEPTIDASE"/>
    <property type="match status" value="1"/>
</dbReference>
<dbReference type="GO" id="GO:0046872">
    <property type="term" value="F:metal ion binding"/>
    <property type="evidence" value="ECO:0007669"/>
    <property type="project" value="UniProtKB-UniRule"/>
</dbReference>
<keyword evidence="2 6" id="KW-0031">Aminopeptidase</keyword>
<dbReference type="PANTHER" id="PTHR43330">
    <property type="entry name" value="METHIONINE AMINOPEPTIDASE"/>
    <property type="match status" value="1"/>
</dbReference>
<comment type="function">
    <text evidence="1 6">Removes the N-terminal methionine from nascent proteins. The N-terminal methionine is often cleaved when the second residue in the primary sequence is small and uncharged (Met-Ala-, Cys, Gly, Pro, Ser, Thr, or Val). Requires deformylation of the N(alpha)-formylated initiator methionine before it can be hydrolyzed.</text>
</comment>
<keyword evidence="5 6" id="KW-0378">Hydrolase</keyword>
<dbReference type="GO" id="GO:0070006">
    <property type="term" value="F:metalloaminopeptidase activity"/>
    <property type="evidence" value="ECO:0007669"/>
    <property type="project" value="UniProtKB-UniRule"/>
</dbReference>
<dbReference type="InterPro" id="IPR001714">
    <property type="entry name" value="Pept_M24_MAP"/>
</dbReference>
<dbReference type="Pfam" id="PF00557">
    <property type="entry name" value="Peptidase_M24"/>
    <property type="match status" value="1"/>
</dbReference>
<organism evidence="9 10">
    <name type="scientific">Candidatus Doudnabacteria bacterium RIFCSPHIGHO2_12_FULL_48_16</name>
    <dbReference type="NCBI Taxonomy" id="1817838"/>
    <lineage>
        <taxon>Bacteria</taxon>
        <taxon>Candidatus Doudnaibacteriota</taxon>
    </lineage>
</organism>
<name>A0A1F5PJ77_9BACT</name>
<dbReference type="Proteomes" id="UP000177682">
    <property type="component" value="Unassembled WGS sequence"/>
</dbReference>
<feature type="binding site" evidence="6">
    <location>
        <position position="82"/>
    </location>
    <ligand>
        <name>substrate</name>
    </ligand>
</feature>
<keyword evidence="3 6" id="KW-0645">Protease</keyword>
<gene>
    <name evidence="6" type="primary">map</name>
    <name evidence="9" type="ORF">A3E29_02680</name>
</gene>
<evidence type="ECO:0000313" key="9">
    <source>
        <dbReference type="EMBL" id="OGE89993.1"/>
    </source>
</evidence>
<feature type="binding site" evidence="6">
    <location>
        <position position="111"/>
    </location>
    <ligand>
        <name>a divalent metal cation</name>
        <dbReference type="ChEBI" id="CHEBI:60240"/>
        <label>2</label>
        <note>catalytic</note>
    </ligand>
</feature>
<feature type="binding site" evidence="6">
    <location>
        <position position="174"/>
    </location>
    <ligand>
        <name>a divalent metal cation</name>
        <dbReference type="ChEBI" id="CHEBI:60240"/>
        <label>2</label>
        <note>catalytic</note>
    </ligand>
</feature>
<comment type="caution">
    <text evidence="9">The sequence shown here is derived from an EMBL/GenBank/DDBJ whole genome shotgun (WGS) entry which is preliminary data.</text>
</comment>
<keyword evidence="4 6" id="KW-0479">Metal-binding</keyword>
<dbReference type="GO" id="GO:0006508">
    <property type="term" value="P:proteolysis"/>
    <property type="evidence" value="ECO:0007669"/>
    <property type="project" value="UniProtKB-KW"/>
</dbReference>
<evidence type="ECO:0000256" key="5">
    <source>
        <dbReference type="ARBA" id="ARBA00022801"/>
    </source>
</evidence>